<gene>
    <name evidence="1" type="ordered locus">Sden_3708</name>
</gene>
<keyword evidence="2" id="KW-1185">Reference proteome</keyword>
<accession>Q12HU5</accession>
<proteinExistence type="predicted"/>
<dbReference type="InterPro" id="IPR012347">
    <property type="entry name" value="Ferritin-like"/>
</dbReference>
<dbReference type="KEGG" id="sdn:Sden_3708"/>
<dbReference type="OrthoDB" id="6263228at2"/>
<protein>
    <submittedName>
        <fullName evidence="1">Uncharacterized protein</fullName>
    </submittedName>
</protein>
<evidence type="ECO:0000313" key="2">
    <source>
        <dbReference type="Proteomes" id="UP000001982"/>
    </source>
</evidence>
<organism evidence="1 2">
    <name type="scientific">Shewanella denitrificans (strain OS217 / ATCC BAA-1090 / DSM 15013)</name>
    <dbReference type="NCBI Taxonomy" id="318161"/>
    <lineage>
        <taxon>Bacteria</taxon>
        <taxon>Pseudomonadati</taxon>
        <taxon>Pseudomonadota</taxon>
        <taxon>Gammaproteobacteria</taxon>
        <taxon>Alteromonadales</taxon>
        <taxon>Shewanellaceae</taxon>
        <taxon>Shewanella</taxon>
    </lineage>
</organism>
<dbReference type="STRING" id="318161.Sden_3708"/>
<dbReference type="AlphaFoldDB" id="Q12HU5"/>
<reference evidence="1 2" key="1">
    <citation type="submission" date="2006-03" db="EMBL/GenBank/DDBJ databases">
        <title>Complete sequence of Shewanella denitrificans OS217.</title>
        <authorList>
            <consortium name="US DOE Joint Genome Institute"/>
            <person name="Copeland A."/>
            <person name="Lucas S."/>
            <person name="Lapidus A."/>
            <person name="Barry K."/>
            <person name="Detter J.C."/>
            <person name="Glavina del Rio T."/>
            <person name="Hammon N."/>
            <person name="Israni S."/>
            <person name="Dalin E."/>
            <person name="Tice H."/>
            <person name="Pitluck S."/>
            <person name="Brettin T."/>
            <person name="Bruce D."/>
            <person name="Han C."/>
            <person name="Tapia R."/>
            <person name="Gilna P."/>
            <person name="Kiss H."/>
            <person name="Schmutz J."/>
            <person name="Larimer F."/>
            <person name="Land M."/>
            <person name="Hauser L."/>
            <person name="Kyrpides N."/>
            <person name="Lykidis A."/>
            <person name="Richardson P."/>
        </authorList>
    </citation>
    <scope>NUCLEOTIDE SEQUENCE [LARGE SCALE GENOMIC DNA]</scope>
    <source>
        <strain evidence="2">OS217 / ATCC BAA-1090 / DSM 15013</strain>
    </source>
</reference>
<sequence length="159" mass="18431">MLTDTPFHDYSCHHSDMWLLNDIIDLCQEGQVFYFQAKESVADYNLKRIFSRMAVIRRRMLADLIPLFNLEKQVPIIFDRAVNDINPTYVAAYDSVTHLHTEQAIMVILKMERLVLMRLKLAVKQANSQRVALQLADGTAWLQITCDQLTALKAQSQYQ</sequence>
<dbReference type="Proteomes" id="UP000001982">
    <property type="component" value="Chromosome"/>
</dbReference>
<evidence type="ECO:0000313" key="1">
    <source>
        <dbReference type="EMBL" id="ABE56981.1"/>
    </source>
</evidence>
<dbReference type="eggNOG" id="ENOG5030I6B">
    <property type="taxonomic scope" value="Bacteria"/>
</dbReference>
<name>Q12HU5_SHEDO</name>
<dbReference type="RefSeq" id="WP_011498119.1">
    <property type="nucleotide sequence ID" value="NC_007954.1"/>
</dbReference>
<dbReference type="EMBL" id="CP000302">
    <property type="protein sequence ID" value="ABE56981.1"/>
    <property type="molecule type" value="Genomic_DNA"/>
</dbReference>
<dbReference type="Gene3D" id="1.20.1260.10">
    <property type="match status" value="1"/>
</dbReference>
<dbReference type="HOGENOM" id="CLU_129313_0_0_6"/>